<dbReference type="GO" id="GO:0005886">
    <property type="term" value="C:plasma membrane"/>
    <property type="evidence" value="ECO:0007669"/>
    <property type="project" value="UniProtKB-SubCell"/>
</dbReference>
<evidence type="ECO:0000256" key="2">
    <source>
        <dbReference type="ARBA" id="ARBA00022475"/>
    </source>
</evidence>
<evidence type="ECO:0000256" key="7">
    <source>
        <dbReference type="SAM" id="Phobius"/>
    </source>
</evidence>
<dbReference type="Proteomes" id="UP000295198">
    <property type="component" value="Unassembled WGS sequence"/>
</dbReference>
<feature type="compositionally biased region" description="Polar residues" evidence="6">
    <location>
        <begin position="24"/>
        <end position="33"/>
    </location>
</feature>
<feature type="transmembrane region" description="Helical" evidence="7">
    <location>
        <begin position="576"/>
        <end position="598"/>
    </location>
</feature>
<keyword evidence="4 7" id="KW-1133">Transmembrane helix</keyword>
<feature type="transmembrane region" description="Helical" evidence="7">
    <location>
        <begin position="229"/>
        <end position="246"/>
    </location>
</feature>
<comment type="subcellular location">
    <subcellularLocation>
        <location evidence="1">Cell membrane</location>
        <topology evidence="1">Multi-pass membrane protein</topology>
    </subcellularLocation>
</comment>
<feature type="transmembrane region" description="Helical" evidence="7">
    <location>
        <begin position="682"/>
        <end position="705"/>
    </location>
</feature>
<feature type="transmembrane region" description="Helical" evidence="7">
    <location>
        <begin position="159"/>
        <end position="179"/>
    </location>
</feature>
<evidence type="ECO:0000256" key="5">
    <source>
        <dbReference type="ARBA" id="ARBA00023136"/>
    </source>
</evidence>
<evidence type="ECO:0008006" key="10">
    <source>
        <dbReference type="Google" id="ProtNLM"/>
    </source>
</evidence>
<sequence>MLRDIVAFQVVVGAGPGGRPRGWSFSTLGNWESNHARRGKTDEDPRPAQPGGRRSAHERDPMSCRSRQGRVACEARTRSSAAGRGRPMAAEMPSRPRGIGPVMLTDYEAGRRNRRAIDAVLLGVMALLTGLAATIANSAPNQDQAVGQALVTILGWAPSMWRAAVLCALALAAVVLVVITVRGRWALLRDVALALVALAGTGSVVGRIVGPDWLAVDNDLWSRWGFPEYRLAAAIAIVTVVGPELVRPVRALFALLVVAAGVGQLALAAALPSDVLGAVALGLGAGALVRLVFGSAAGVPPSADVRDSMLDVGVELDDLRPVAPQEMGSAVYAGYDREGHAVRVRVLGRDAQDTQRFARRWRLLAYRDPRRSAPIGRLEQVEHEALAILMAAKAGVRVPEVVIAALGRGGDAAVVTRQADVDPLELVSPSEVRDATLVELWRQVARMHAAGISHGRLNASRVILDHEGQPVIVGLAAATLGAPQPALDIDVAELLVSSTVLVGPHRALSAAVRGSGVDTVKGSLPFLQRAALTPHTREFARSHEVALEELRTSAAEAAGTVPVEIAPMTRIRPRNLLLTAAIAVSAYLLIAQLADIGFTTIGDYVRTAQPVWLLTGLVLATLGFVPQAISLRGAVATPLPLLPCVVFESALKFVNLTVPGAAGTLAATVRFVQRLGGTAAEAVASGAVSNVAGKLVKILLALLMLPFVRDGLGNLHLHVGTPDSKLVSAILTAIVFSGLVIWLVPAVNTKIIPPLREGFAALRVVLRDRRKRLELFGGKLAGELTFALCLGAVCHAYGVGLSIAELLAINVAASVLAAFIPVPGGVGAAEATLTALLIAFGVDDSTAFAIAISQRLCTHYLPPIWGAFSLRWLRKRGFV</sequence>
<dbReference type="AlphaFoldDB" id="A0A4Q4ZBP7"/>
<feature type="transmembrane region" description="Helical" evidence="7">
    <location>
        <begin position="119"/>
        <end position="139"/>
    </location>
</feature>
<dbReference type="EMBL" id="SDKM01000019">
    <property type="protein sequence ID" value="RYP85068.1"/>
    <property type="molecule type" value="Genomic_DNA"/>
</dbReference>
<protein>
    <recommendedName>
        <fullName evidence="10">Flippase-like domain-containing protein</fullName>
    </recommendedName>
</protein>
<evidence type="ECO:0000256" key="3">
    <source>
        <dbReference type="ARBA" id="ARBA00022692"/>
    </source>
</evidence>
<feature type="transmembrane region" description="Helical" evidence="7">
    <location>
        <begin position="610"/>
        <end position="629"/>
    </location>
</feature>
<dbReference type="PANTHER" id="PTHR39087:SF2">
    <property type="entry name" value="UPF0104 MEMBRANE PROTEIN MJ1595"/>
    <property type="match status" value="1"/>
</dbReference>
<organism evidence="8 9">
    <name type="scientific">Nocardioides guangzhouensis</name>
    <dbReference type="NCBI Taxonomy" id="2497878"/>
    <lineage>
        <taxon>Bacteria</taxon>
        <taxon>Bacillati</taxon>
        <taxon>Actinomycetota</taxon>
        <taxon>Actinomycetes</taxon>
        <taxon>Propionibacteriales</taxon>
        <taxon>Nocardioidaceae</taxon>
        <taxon>Nocardioides</taxon>
    </lineage>
</organism>
<dbReference type="SUPFAM" id="SSF56112">
    <property type="entry name" value="Protein kinase-like (PK-like)"/>
    <property type="match status" value="1"/>
</dbReference>
<keyword evidence="3 7" id="KW-0812">Transmembrane</keyword>
<dbReference type="InterPro" id="IPR011009">
    <property type="entry name" value="Kinase-like_dom_sf"/>
</dbReference>
<keyword evidence="9" id="KW-1185">Reference proteome</keyword>
<feature type="transmembrane region" description="Helical" evidence="7">
    <location>
        <begin position="253"/>
        <end position="271"/>
    </location>
</feature>
<dbReference type="OrthoDB" id="3766049at2"/>
<dbReference type="Pfam" id="PF03706">
    <property type="entry name" value="LPG_synthase_TM"/>
    <property type="match status" value="1"/>
</dbReference>
<evidence type="ECO:0000313" key="8">
    <source>
        <dbReference type="EMBL" id="RYP85068.1"/>
    </source>
</evidence>
<evidence type="ECO:0000313" key="9">
    <source>
        <dbReference type="Proteomes" id="UP000295198"/>
    </source>
</evidence>
<accession>A0A4Q4ZBP7</accession>
<keyword evidence="5 7" id="KW-0472">Membrane</keyword>
<name>A0A4Q4ZBP7_9ACTN</name>
<feature type="transmembrane region" description="Helical" evidence="7">
    <location>
        <begin position="726"/>
        <end position="744"/>
    </location>
</feature>
<feature type="transmembrane region" description="Helical" evidence="7">
    <location>
        <begin position="277"/>
        <end position="299"/>
    </location>
</feature>
<evidence type="ECO:0000256" key="6">
    <source>
        <dbReference type="SAM" id="MobiDB-lite"/>
    </source>
</evidence>
<evidence type="ECO:0000256" key="1">
    <source>
        <dbReference type="ARBA" id="ARBA00004651"/>
    </source>
</evidence>
<evidence type="ECO:0000256" key="4">
    <source>
        <dbReference type="ARBA" id="ARBA00022989"/>
    </source>
</evidence>
<dbReference type="InterPro" id="IPR022791">
    <property type="entry name" value="L-PG_synthase/AglD"/>
</dbReference>
<comment type="caution">
    <text evidence="8">The sequence shown here is derived from an EMBL/GenBank/DDBJ whole genome shotgun (WGS) entry which is preliminary data.</text>
</comment>
<dbReference type="PANTHER" id="PTHR39087">
    <property type="entry name" value="UPF0104 MEMBRANE PROTEIN MJ1595"/>
    <property type="match status" value="1"/>
</dbReference>
<keyword evidence="2" id="KW-1003">Cell membrane</keyword>
<feature type="transmembrane region" description="Helical" evidence="7">
    <location>
        <begin position="191"/>
        <end position="209"/>
    </location>
</feature>
<feature type="region of interest" description="Disordered" evidence="6">
    <location>
        <begin position="16"/>
        <end position="95"/>
    </location>
</feature>
<reference evidence="8 9" key="1">
    <citation type="submission" date="2019-01" db="EMBL/GenBank/DDBJ databases">
        <title>Nocardioides guangzhouensis sp. nov., an actinobacterium isolated from soil.</title>
        <authorList>
            <person name="Fu Y."/>
            <person name="Cai Y."/>
            <person name="Lin Z."/>
            <person name="Chen P."/>
        </authorList>
    </citation>
    <scope>NUCLEOTIDE SEQUENCE [LARGE SCALE GENOMIC DNA]</scope>
    <source>
        <strain evidence="8 9">130</strain>
    </source>
</reference>
<proteinExistence type="predicted"/>
<gene>
    <name evidence="8" type="ORF">EKO23_13875</name>
</gene>